<dbReference type="Proteomes" id="UP000051449">
    <property type="component" value="Unassembled WGS sequence"/>
</dbReference>
<dbReference type="EMBL" id="LLGC01000179">
    <property type="protein sequence ID" value="KQE03632.1"/>
    <property type="molecule type" value="Genomic_DNA"/>
</dbReference>
<accession>A0AAN5WCL9</accession>
<reference evidence="1 2" key="1">
    <citation type="submission" date="2015-10" db="EMBL/GenBank/DDBJ databases">
        <title>The utility of whole genome sequencing in characterizing Acinetobacter epidemiology and analyzing hospital outbreaks.</title>
        <authorList>
            <person name="Ozer E.A."/>
            <person name="Fitzpatrick M.A."/>
            <person name="Hauser A.R."/>
        </authorList>
    </citation>
    <scope>NUCLEOTIDE SEQUENCE [LARGE SCALE GENOMIC DNA]</scope>
    <source>
        <strain evidence="1 2">ABBL072</strain>
    </source>
</reference>
<gene>
    <name evidence="1" type="ORF">APD33_13535</name>
</gene>
<evidence type="ECO:0000313" key="1">
    <source>
        <dbReference type="EMBL" id="KQE03632.1"/>
    </source>
</evidence>
<dbReference type="RefSeq" id="WP_000788964.1">
    <property type="nucleotide sequence ID" value="NZ_CACSGJ010000056.1"/>
</dbReference>
<dbReference type="AlphaFoldDB" id="A0AAN5WCL9"/>
<proteinExistence type="predicted"/>
<evidence type="ECO:0000313" key="2">
    <source>
        <dbReference type="Proteomes" id="UP000051449"/>
    </source>
</evidence>
<organism evidence="1 2">
    <name type="scientific">Acinetobacter baumannii</name>
    <dbReference type="NCBI Taxonomy" id="470"/>
    <lineage>
        <taxon>Bacteria</taxon>
        <taxon>Pseudomonadati</taxon>
        <taxon>Pseudomonadota</taxon>
        <taxon>Gammaproteobacteria</taxon>
        <taxon>Moraxellales</taxon>
        <taxon>Moraxellaceae</taxon>
        <taxon>Acinetobacter</taxon>
        <taxon>Acinetobacter calcoaceticus/baumannii complex</taxon>
    </lineage>
</organism>
<protein>
    <submittedName>
        <fullName evidence="1">Uncharacterized protein</fullName>
    </submittedName>
</protein>
<name>A0AAN5WCL9_ACIBA</name>
<comment type="caution">
    <text evidence="1">The sequence shown here is derived from an EMBL/GenBank/DDBJ whole genome shotgun (WGS) entry which is preliminary data.</text>
</comment>
<sequence>MKNIARSHLEMLQETEVWFEDTLNRLTGIVQSEEGQEPKHIILNTGKEKILLDNPDEIRIAQNTIKAVINTLQFTFPYSTKNTITEEGVSE</sequence>